<evidence type="ECO:0000313" key="1">
    <source>
        <dbReference type="EMBL" id="KAK5633199.1"/>
    </source>
</evidence>
<gene>
    <name evidence="1" type="ORF">RRF57_008913</name>
</gene>
<keyword evidence="2" id="KW-1185">Reference proteome</keyword>
<dbReference type="AlphaFoldDB" id="A0AAN7V260"/>
<organism evidence="1 2">
    <name type="scientific">Xylaria bambusicola</name>
    <dbReference type="NCBI Taxonomy" id="326684"/>
    <lineage>
        <taxon>Eukaryota</taxon>
        <taxon>Fungi</taxon>
        <taxon>Dikarya</taxon>
        <taxon>Ascomycota</taxon>
        <taxon>Pezizomycotina</taxon>
        <taxon>Sordariomycetes</taxon>
        <taxon>Xylariomycetidae</taxon>
        <taxon>Xylariales</taxon>
        <taxon>Xylariaceae</taxon>
        <taxon>Xylaria</taxon>
    </lineage>
</organism>
<sequence length="71" mass="8241">MIAGWSYVVSTLTQLDRLDGEQAKAMYVVGREQEEKGDWRQRRVQRRAVRPKYPASRWMYKFGGSVYVAAG</sequence>
<proteinExistence type="predicted"/>
<accession>A0AAN7V260</accession>
<protein>
    <submittedName>
        <fullName evidence="1">Uncharacterized protein</fullName>
    </submittedName>
</protein>
<name>A0AAN7V260_9PEZI</name>
<reference evidence="1 2" key="1">
    <citation type="submission" date="2023-10" db="EMBL/GenBank/DDBJ databases">
        <title>Draft genome sequence of Xylaria bambusicola isolate GMP-LS, the root and basal stem rot pathogen of sugarcane in Indonesia.</title>
        <authorList>
            <person name="Selvaraj P."/>
            <person name="Muralishankar V."/>
            <person name="Muruganantham S."/>
            <person name="Sp S."/>
            <person name="Haryani S."/>
            <person name="Lau K.J.X."/>
            <person name="Naqvi N.I."/>
        </authorList>
    </citation>
    <scope>NUCLEOTIDE SEQUENCE [LARGE SCALE GENOMIC DNA]</scope>
    <source>
        <strain evidence="1">GMP-LS</strain>
    </source>
</reference>
<dbReference type="Proteomes" id="UP001305414">
    <property type="component" value="Unassembled WGS sequence"/>
</dbReference>
<dbReference type="EMBL" id="JAWHQM010000030">
    <property type="protein sequence ID" value="KAK5633199.1"/>
    <property type="molecule type" value="Genomic_DNA"/>
</dbReference>
<comment type="caution">
    <text evidence="1">The sequence shown here is derived from an EMBL/GenBank/DDBJ whole genome shotgun (WGS) entry which is preliminary data.</text>
</comment>
<evidence type="ECO:0000313" key="2">
    <source>
        <dbReference type="Proteomes" id="UP001305414"/>
    </source>
</evidence>